<proteinExistence type="predicted"/>
<gene>
    <name evidence="2" type="ORF">FA13DRAFT_1738753</name>
</gene>
<keyword evidence="3" id="KW-1185">Reference proteome</keyword>
<feature type="compositionally biased region" description="Pro residues" evidence="1">
    <location>
        <begin position="438"/>
        <end position="456"/>
    </location>
</feature>
<evidence type="ECO:0000313" key="2">
    <source>
        <dbReference type="EMBL" id="TEB24935.1"/>
    </source>
</evidence>
<dbReference type="Proteomes" id="UP000298030">
    <property type="component" value="Unassembled WGS sequence"/>
</dbReference>
<feature type="region of interest" description="Disordered" evidence="1">
    <location>
        <begin position="115"/>
        <end position="135"/>
    </location>
</feature>
<feature type="region of interest" description="Disordered" evidence="1">
    <location>
        <begin position="722"/>
        <end position="756"/>
    </location>
</feature>
<feature type="compositionally biased region" description="Basic residues" evidence="1">
    <location>
        <begin position="296"/>
        <end position="306"/>
    </location>
</feature>
<accession>A0A4Y7SSV0</accession>
<feature type="region of interest" description="Disordered" evidence="1">
    <location>
        <begin position="21"/>
        <end position="93"/>
    </location>
</feature>
<dbReference type="OrthoDB" id="3002189at2759"/>
<evidence type="ECO:0000313" key="3">
    <source>
        <dbReference type="Proteomes" id="UP000298030"/>
    </source>
</evidence>
<dbReference type="STRING" id="71717.A0A4Y7SSV0"/>
<feature type="compositionally biased region" description="Pro residues" evidence="1">
    <location>
        <begin position="470"/>
        <end position="481"/>
    </location>
</feature>
<protein>
    <submittedName>
        <fullName evidence="2">Uncharacterized protein</fullName>
    </submittedName>
</protein>
<evidence type="ECO:0000256" key="1">
    <source>
        <dbReference type="SAM" id="MobiDB-lite"/>
    </source>
</evidence>
<feature type="compositionally biased region" description="Polar residues" evidence="1">
    <location>
        <begin position="733"/>
        <end position="746"/>
    </location>
</feature>
<feature type="region of interest" description="Disordered" evidence="1">
    <location>
        <begin position="366"/>
        <end position="701"/>
    </location>
</feature>
<name>A0A4Y7SSV0_COPMI</name>
<feature type="compositionally biased region" description="Low complexity" evidence="1">
    <location>
        <begin position="653"/>
        <end position="674"/>
    </location>
</feature>
<feature type="compositionally biased region" description="Polar residues" evidence="1">
    <location>
        <begin position="548"/>
        <end position="572"/>
    </location>
</feature>
<feature type="compositionally biased region" description="Polar residues" evidence="1">
    <location>
        <begin position="116"/>
        <end position="132"/>
    </location>
</feature>
<organism evidence="2 3">
    <name type="scientific">Coprinellus micaceus</name>
    <name type="common">Glistening ink-cap mushroom</name>
    <name type="synonym">Coprinus micaceus</name>
    <dbReference type="NCBI Taxonomy" id="71717"/>
    <lineage>
        <taxon>Eukaryota</taxon>
        <taxon>Fungi</taxon>
        <taxon>Dikarya</taxon>
        <taxon>Basidiomycota</taxon>
        <taxon>Agaricomycotina</taxon>
        <taxon>Agaricomycetes</taxon>
        <taxon>Agaricomycetidae</taxon>
        <taxon>Agaricales</taxon>
        <taxon>Agaricineae</taxon>
        <taxon>Psathyrellaceae</taxon>
        <taxon>Coprinellus</taxon>
    </lineage>
</organism>
<feature type="region of interest" description="Disordered" evidence="1">
    <location>
        <begin position="280"/>
        <end position="331"/>
    </location>
</feature>
<reference evidence="2 3" key="1">
    <citation type="journal article" date="2019" name="Nat. Ecol. Evol.">
        <title>Megaphylogeny resolves global patterns of mushroom evolution.</title>
        <authorList>
            <person name="Varga T."/>
            <person name="Krizsan K."/>
            <person name="Foldi C."/>
            <person name="Dima B."/>
            <person name="Sanchez-Garcia M."/>
            <person name="Sanchez-Ramirez S."/>
            <person name="Szollosi G.J."/>
            <person name="Szarkandi J.G."/>
            <person name="Papp V."/>
            <person name="Albert L."/>
            <person name="Andreopoulos W."/>
            <person name="Angelini C."/>
            <person name="Antonin V."/>
            <person name="Barry K.W."/>
            <person name="Bougher N.L."/>
            <person name="Buchanan P."/>
            <person name="Buyck B."/>
            <person name="Bense V."/>
            <person name="Catcheside P."/>
            <person name="Chovatia M."/>
            <person name="Cooper J."/>
            <person name="Damon W."/>
            <person name="Desjardin D."/>
            <person name="Finy P."/>
            <person name="Geml J."/>
            <person name="Haridas S."/>
            <person name="Hughes K."/>
            <person name="Justo A."/>
            <person name="Karasinski D."/>
            <person name="Kautmanova I."/>
            <person name="Kiss B."/>
            <person name="Kocsube S."/>
            <person name="Kotiranta H."/>
            <person name="LaButti K.M."/>
            <person name="Lechner B.E."/>
            <person name="Liimatainen K."/>
            <person name="Lipzen A."/>
            <person name="Lukacs Z."/>
            <person name="Mihaltcheva S."/>
            <person name="Morgado L.N."/>
            <person name="Niskanen T."/>
            <person name="Noordeloos M.E."/>
            <person name="Ohm R.A."/>
            <person name="Ortiz-Santana B."/>
            <person name="Ovrebo C."/>
            <person name="Racz N."/>
            <person name="Riley R."/>
            <person name="Savchenko A."/>
            <person name="Shiryaev A."/>
            <person name="Soop K."/>
            <person name="Spirin V."/>
            <person name="Szebenyi C."/>
            <person name="Tomsovsky M."/>
            <person name="Tulloss R.E."/>
            <person name="Uehling J."/>
            <person name="Grigoriev I.V."/>
            <person name="Vagvolgyi C."/>
            <person name="Papp T."/>
            <person name="Martin F.M."/>
            <person name="Miettinen O."/>
            <person name="Hibbett D.S."/>
            <person name="Nagy L.G."/>
        </authorList>
    </citation>
    <scope>NUCLEOTIDE SEQUENCE [LARGE SCALE GENOMIC DNA]</scope>
    <source>
        <strain evidence="2 3">FP101781</strain>
    </source>
</reference>
<feature type="compositionally biased region" description="Polar residues" evidence="1">
    <location>
        <begin position="684"/>
        <end position="694"/>
    </location>
</feature>
<feature type="compositionally biased region" description="Low complexity" evidence="1">
    <location>
        <begin position="483"/>
        <end position="495"/>
    </location>
</feature>
<dbReference type="AlphaFoldDB" id="A0A4Y7SSV0"/>
<feature type="compositionally biased region" description="Low complexity" evidence="1">
    <location>
        <begin position="312"/>
        <end position="331"/>
    </location>
</feature>
<sequence length="756" mass="79239">MPSRTQRPRLVPALELDLLDSPLDSPSMAFPSATPFSSSLGLTPGSALAEHIFNDPDSWGTDDADLTDDDDDRDDDELEDGDGDLDASLRGDGGATVDPMAWFLEEVQRFRLGSAGVQSESDGSSTAFSFSPDSVGFGLEEDEETEAELEGEDALDKAVLVPSPGVEETKGVKKTRKSVRPISLAAFFEAGDGIPKDVQVQLEEVLKSGKFPPGAYNHFKALSSGSLTTPSTGDSSSAISTAGTTSSSLSDSSSLSSPVIHSASATLSFLEWYGIYPDSPRLDTSKPNNNSLRKSIYTKKAPRRPHLAIPLPKSAVHFSSSSSRPPSSILSPSVLMPDLSIEPPKRGSAVPPLRDLKPMLERIVGQASKGGAPVESDKKDVELTKTAQEEVEDGMMEKPCVEKEKEDKENLRPLNPPGLAPRAASPPSVVVTEAKKPTTPPPPPPTSTPDVSPPPVVIETEEPATVPEPSVKPKPVSPPRQAPKTPLKPTTPKGTRAAAATTPVRKLITPSASRTPTPPRARPQALAELSRRRQLAISVKDSPPPYSRTDSGASTATIGGSRPMPTSTLRTSGSRERLHPPPPATSNPIVRRLPMVPPSAGPMTQGSSSERERSATPPAPPATAVPRTLNSNSVAMSGPASSRPAPSFGSLYSAQHSRSNSNSSSNSSLNPASAQPVHQVASPLPSSLPTTTAMGSLLSPEPVGGGAQTIVYQARPMSAVRSPMGGVMGPRSRASTPNNGVRTSSGLARRPPVLNL</sequence>
<comment type="caution">
    <text evidence="2">The sequence shown here is derived from an EMBL/GenBank/DDBJ whole genome shotgun (WGS) entry which is preliminary data.</text>
</comment>
<feature type="compositionally biased region" description="Acidic residues" evidence="1">
    <location>
        <begin position="60"/>
        <end position="85"/>
    </location>
</feature>
<dbReference type="EMBL" id="QPFP01000061">
    <property type="protein sequence ID" value="TEB24935.1"/>
    <property type="molecule type" value="Genomic_DNA"/>
</dbReference>
<feature type="compositionally biased region" description="Basic and acidic residues" evidence="1">
    <location>
        <begin position="395"/>
        <end position="411"/>
    </location>
</feature>
<feature type="region of interest" description="Disordered" evidence="1">
    <location>
        <begin position="226"/>
        <end position="256"/>
    </location>
</feature>